<sequence length="197" mass="22398">MVRSGTYVSSMTYLQTVIESDGGENTLASAARDINVLFFQFGGESASGGFFWGLWWLLHGMAVKLPWEGTYQERLVDLLVTLRELPNPLEIEIPQWWTSNLVDRLTAPRFQRSRGIRPCAGRKIYEEVEAGADNDPEERCKMGGRWKGKCEYSPGRWEFLEEALSGDCGSPTSQSRNEEFGEEGREAMMLELERKET</sequence>
<dbReference type="EMBL" id="QPFP01000064">
    <property type="protein sequence ID" value="TEB24675.1"/>
    <property type="molecule type" value="Genomic_DNA"/>
</dbReference>
<evidence type="ECO:0000256" key="1">
    <source>
        <dbReference type="SAM" id="MobiDB-lite"/>
    </source>
</evidence>
<protein>
    <submittedName>
        <fullName evidence="2">Uncharacterized protein</fullName>
    </submittedName>
</protein>
<dbReference type="AlphaFoldDB" id="A0A4Y7SS40"/>
<dbReference type="OrthoDB" id="3350591at2759"/>
<proteinExistence type="predicted"/>
<organism evidence="2 3">
    <name type="scientific">Coprinellus micaceus</name>
    <name type="common">Glistening ink-cap mushroom</name>
    <name type="synonym">Coprinus micaceus</name>
    <dbReference type="NCBI Taxonomy" id="71717"/>
    <lineage>
        <taxon>Eukaryota</taxon>
        <taxon>Fungi</taxon>
        <taxon>Dikarya</taxon>
        <taxon>Basidiomycota</taxon>
        <taxon>Agaricomycotina</taxon>
        <taxon>Agaricomycetes</taxon>
        <taxon>Agaricomycetidae</taxon>
        <taxon>Agaricales</taxon>
        <taxon>Agaricineae</taxon>
        <taxon>Psathyrellaceae</taxon>
        <taxon>Coprinellus</taxon>
    </lineage>
</organism>
<gene>
    <name evidence="2" type="ORF">FA13DRAFT_1714508</name>
</gene>
<feature type="compositionally biased region" description="Basic and acidic residues" evidence="1">
    <location>
        <begin position="176"/>
        <end position="187"/>
    </location>
</feature>
<evidence type="ECO:0000313" key="2">
    <source>
        <dbReference type="EMBL" id="TEB24675.1"/>
    </source>
</evidence>
<accession>A0A4Y7SS40</accession>
<name>A0A4Y7SS40_COPMI</name>
<evidence type="ECO:0000313" key="3">
    <source>
        <dbReference type="Proteomes" id="UP000298030"/>
    </source>
</evidence>
<dbReference type="Proteomes" id="UP000298030">
    <property type="component" value="Unassembled WGS sequence"/>
</dbReference>
<reference evidence="2 3" key="1">
    <citation type="journal article" date="2019" name="Nat. Ecol. Evol.">
        <title>Megaphylogeny resolves global patterns of mushroom evolution.</title>
        <authorList>
            <person name="Varga T."/>
            <person name="Krizsan K."/>
            <person name="Foldi C."/>
            <person name="Dima B."/>
            <person name="Sanchez-Garcia M."/>
            <person name="Sanchez-Ramirez S."/>
            <person name="Szollosi G.J."/>
            <person name="Szarkandi J.G."/>
            <person name="Papp V."/>
            <person name="Albert L."/>
            <person name="Andreopoulos W."/>
            <person name="Angelini C."/>
            <person name="Antonin V."/>
            <person name="Barry K.W."/>
            <person name="Bougher N.L."/>
            <person name="Buchanan P."/>
            <person name="Buyck B."/>
            <person name="Bense V."/>
            <person name="Catcheside P."/>
            <person name="Chovatia M."/>
            <person name="Cooper J."/>
            <person name="Damon W."/>
            <person name="Desjardin D."/>
            <person name="Finy P."/>
            <person name="Geml J."/>
            <person name="Haridas S."/>
            <person name="Hughes K."/>
            <person name="Justo A."/>
            <person name="Karasinski D."/>
            <person name="Kautmanova I."/>
            <person name="Kiss B."/>
            <person name="Kocsube S."/>
            <person name="Kotiranta H."/>
            <person name="LaButti K.M."/>
            <person name="Lechner B.E."/>
            <person name="Liimatainen K."/>
            <person name="Lipzen A."/>
            <person name="Lukacs Z."/>
            <person name="Mihaltcheva S."/>
            <person name="Morgado L.N."/>
            <person name="Niskanen T."/>
            <person name="Noordeloos M.E."/>
            <person name="Ohm R.A."/>
            <person name="Ortiz-Santana B."/>
            <person name="Ovrebo C."/>
            <person name="Racz N."/>
            <person name="Riley R."/>
            <person name="Savchenko A."/>
            <person name="Shiryaev A."/>
            <person name="Soop K."/>
            <person name="Spirin V."/>
            <person name="Szebenyi C."/>
            <person name="Tomsovsky M."/>
            <person name="Tulloss R.E."/>
            <person name="Uehling J."/>
            <person name="Grigoriev I.V."/>
            <person name="Vagvolgyi C."/>
            <person name="Papp T."/>
            <person name="Martin F.M."/>
            <person name="Miettinen O."/>
            <person name="Hibbett D.S."/>
            <person name="Nagy L.G."/>
        </authorList>
    </citation>
    <scope>NUCLEOTIDE SEQUENCE [LARGE SCALE GENOMIC DNA]</scope>
    <source>
        <strain evidence="2 3">FP101781</strain>
    </source>
</reference>
<keyword evidence="3" id="KW-1185">Reference proteome</keyword>
<comment type="caution">
    <text evidence="2">The sequence shown here is derived from an EMBL/GenBank/DDBJ whole genome shotgun (WGS) entry which is preliminary data.</text>
</comment>
<feature type="region of interest" description="Disordered" evidence="1">
    <location>
        <begin position="164"/>
        <end position="187"/>
    </location>
</feature>